<keyword evidence="2" id="KW-1185">Reference proteome</keyword>
<dbReference type="Proteomes" id="UP000319818">
    <property type="component" value="Unassembled WGS sequence"/>
</dbReference>
<dbReference type="RefSeq" id="WP_142104893.1">
    <property type="nucleotide sequence ID" value="NZ_VFPH01000002.1"/>
</dbReference>
<reference evidence="1 2" key="1">
    <citation type="submission" date="2019-06" db="EMBL/GenBank/DDBJ databases">
        <title>Sequencing the genomes of 1000 actinobacteria strains.</title>
        <authorList>
            <person name="Klenk H.-P."/>
        </authorList>
    </citation>
    <scope>NUCLEOTIDE SEQUENCE [LARGE SCALE GENOMIC DNA]</scope>
    <source>
        <strain evidence="1 2">DSM 45511</strain>
    </source>
</reference>
<evidence type="ECO:0000313" key="2">
    <source>
        <dbReference type="Proteomes" id="UP000319818"/>
    </source>
</evidence>
<proteinExistence type="predicted"/>
<dbReference type="OrthoDB" id="1680380at2"/>
<gene>
    <name evidence="1" type="ORF">FB388_5410</name>
</gene>
<organism evidence="1 2">
    <name type="scientific">Pseudonocardia cypriaca</name>
    <dbReference type="NCBI Taxonomy" id="882449"/>
    <lineage>
        <taxon>Bacteria</taxon>
        <taxon>Bacillati</taxon>
        <taxon>Actinomycetota</taxon>
        <taxon>Actinomycetes</taxon>
        <taxon>Pseudonocardiales</taxon>
        <taxon>Pseudonocardiaceae</taxon>
        <taxon>Pseudonocardia</taxon>
    </lineage>
</organism>
<accession>A0A543FWG6</accession>
<dbReference type="EMBL" id="VFPH01000002">
    <property type="protein sequence ID" value="TQM38183.1"/>
    <property type="molecule type" value="Genomic_DNA"/>
</dbReference>
<protein>
    <submittedName>
        <fullName evidence="1">Uncharacterized protein</fullName>
    </submittedName>
</protein>
<evidence type="ECO:0000313" key="1">
    <source>
        <dbReference type="EMBL" id="TQM38183.1"/>
    </source>
</evidence>
<sequence>MSEPTIDVLDGGRLLQFGLADLMRYHGPGFPGGVAHGFTVMRRAWPLLDPSGPPVRREIRLDTAFPGPGARDAFELVTRAVTEDRYAVRPEMERPELGRVRARYVFRWSYRDRTVTLQIREGFVTDEFITLARTPNRSAAQEAHLAVLKQEMADRLLAVAPDQVYDVTEP</sequence>
<dbReference type="AlphaFoldDB" id="A0A543FWG6"/>
<name>A0A543FWG6_9PSEU</name>
<comment type="caution">
    <text evidence="1">The sequence shown here is derived from an EMBL/GenBank/DDBJ whole genome shotgun (WGS) entry which is preliminary data.</text>
</comment>